<keyword evidence="12" id="KW-0464">Manganese</keyword>
<dbReference type="GO" id="GO:0051287">
    <property type="term" value="F:NAD binding"/>
    <property type="evidence" value="ECO:0007669"/>
    <property type="project" value="InterPro"/>
</dbReference>
<dbReference type="GO" id="GO:0000287">
    <property type="term" value="F:magnesium ion binding"/>
    <property type="evidence" value="ECO:0007669"/>
    <property type="project" value="InterPro"/>
</dbReference>
<comment type="subunit">
    <text evidence="4">Homodimer.</text>
</comment>
<evidence type="ECO:0000256" key="7">
    <source>
        <dbReference type="ARBA" id="ARBA00022605"/>
    </source>
</evidence>
<dbReference type="GO" id="GO:0009098">
    <property type="term" value="P:L-leucine biosynthetic process"/>
    <property type="evidence" value="ECO:0007669"/>
    <property type="project" value="UniProtKB-KW"/>
</dbReference>
<evidence type="ECO:0000259" key="15">
    <source>
        <dbReference type="SMART" id="SM01329"/>
    </source>
</evidence>
<keyword evidence="10 16" id="KW-0560">Oxidoreductase</keyword>
<dbReference type="EC" id="1.1.1.85" evidence="5"/>
<dbReference type="PANTHER" id="PTHR43275:SF1">
    <property type="entry name" value="D-MALATE DEHYDROGENASE [DECARBOXYLATING]"/>
    <property type="match status" value="1"/>
</dbReference>
<evidence type="ECO:0000256" key="8">
    <source>
        <dbReference type="ARBA" id="ARBA00022723"/>
    </source>
</evidence>
<comment type="similarity">
    <text evidence="3">Belongs to the isocitrate and isopropylmalate dehydrogenases family. LeuB type 1 subfamily.</text>
</comment>
<dbReference type="PROSITE" id="PS00470">
    <property type="entry name" value="IDH_IMDH"/>
    <property type="match status" value="1"/>
</dbReference>
<keyword evidence="13" id="KW-0100">Branched-chain amino acid biosynthesis</keyword>
<dbReference type="InterPro" id="IPR050501">
    <property type="entry name" value="ICDH/IPMDH"/>
</dbReference>
<evidence type="ECO:0000256" key="9">
    <source>
        <dbReference type="ARBA" id="ARBA00022842"/>
    </source>
</evidence>
<organism evidence="16 17">
    <name type="scientific">Candidatus Desulfatibia profunda</name>
    <dbReference type="NCBI Taxonomy" id="2841695"/>
    <lineage>
        <taxon>Bacteria</taxon>
        <taxon>Pseudomonadati</taxon>
        <taxon>Thermodesulfobacteriota</taxon>
        <taxon>Desulfobacteria</taxon>
        <taxon>Desulfobacterales</taxon>
        <taxon>Desulfobacterales incertae sedis</taxon>
        <taxon>Candidatus Desulfatibia</taxon>
    </lineage>
</organism>
<dbReference type="FunFam" id="3.40.718.10:FF:000006">
    <property type="entry name" value="3-isopropylmalate dehydrogenase"/>
    <property type="match status" value="1"/>
</dbReference>
<keyword evidence="7" id="KW-0028">Amino-acid biosynthesis</keyword>
<evidence type="ECO:0000256" key="13">
    <source>
        <dbReference type="ARBA" id="ARBA00023304"/>
    </source>
</evidence>
<dbReference type="Proteomes" id="UP000603434">
    <property type="component" value="Unassembled WGS sequence"/>
</dbReference>
<reference evidence="16 17" key="1">
    <citation type="submission" date="2020-08" db="EMBL/GenBank/DDBJ databases">
        <title>Bridging the membrane lipid divide: bacteria of the FCB group superphylum have the potential to synthesize archaeal ether lipids.</title>
        <authorList>
            <person name="Villanueva L."/>
            <person name="Von Meijenfeldt F.A.B."/>
            <person name="Westbye A.B."/>
            <person name="Yadav S."/>
            <person name="Hopmans E.C."/>
            <person name="Dutilh B.E."/>
            <person name="Sinninghe Damste J.S."/>
        </authorList>
    </citation>
    <scope>NUCLEOTIDE SEQUENCE [LARGE SCALE GENOMIC DNA]</scope>
    <source>
        <strain evidence="16">NIOZ-UU30</strain>
    </source>
</reference>
<evidence type="ECO:0000256" key="6">
    <source>
        <dbReference type="ARBA" id="ARBA00022430"/>
    </source>
</evidence>
<dbReference type="Pfam" id="PF00180">
    <property type="entry name" value="Iso_dh"/>
    <property type="match status" value="1"/>
</dbReference>
<evidence type="ECO:0000256" key="12">
    <source>
        <dbReference type="ARBA" id="ARBA00023211"/>
    </source>
</evidence>
<evidence type="ECO:0000256" key="11">
    <source>
        <dbReference type="ARBA" id="ARBA00023027"/>
    </source>
</evidence>
<evidence type="ECO:0000256" key="1">
    <source>
        <dbReference type="ARBA" id="ARBA00001936"/>
    </source>
</evidence>
<dbReference type="SUPFAM" id="SSF53659">
    <property type="entry name" value="Isocitrate/Isopropylmalate dehydrogenase-like"/>
    <property type="match status" value="1"/>
</dbReference>
<dbReference type="EMBL" id="JACNJH010000250">
    <property type="protein sequence ID" value="MBC8363060.1"/>
    <property type="molecule type" value="Genomic_DNA"/>
</dbReference>
<evidence type="ECO:0000256" key="10">
    <source>
        <dbReference type="ARBA" id="ARBA00023002"/>
    </source>
</evidence>
<dbReference type="Gene3D" id="3.40.718.10">
    <property type="entry name" value="Isopropylmalate Dehydrogenase"/>
    <property type="match status" value="1"/>
</dbReference>
<name>A0A8J6NPN1_9BACT</name>
<keyword evidence="9" id="KW-0460">Magnesium</keyword>
<keyword evidence="8" id="KW-0479">Metal-binding</keyword>
<dbReference type="NCBIfam" id="NF002898">
    <property type="entry name" value="PRK03437.1"/>
    <property type="match status" value="1"/>
</dbReference>
<evidence type="ECO:0000256" key="14">
    <source>
        <dbReference type="ARBA" id="ARBA00033138"/>
    </source>
</evidence>
<comment type="caution">
    <text evidence="16">The sequence shown here is derived from an EMBL/GenBank/DDBJ whole genome shotgun (WGS) entry which is preliminary data.</text>
</comment>
<dbReference type="InterPro" id="IPR024084">
    <property type="entry name" value="IsoPropMal-DH-like_dom"/>
</dbReference>
<dbReference type="GO" id="GO:0003862">
    <property type="term" value="F:3-isopropylmalate dehydrogenase activity"/>
    <property type="evidence" value="ECO:0007669"/>
    <property type="project" value="UniProtKB-EC"/>
</dbReference>
<gene>
    <name evidence="16" type="ORF">H8E23_16875</name>
</gene>
<dbReference type="AlphaFoldDB" id="A0A8J6NPN1"/>
<protein>
    <recommendedName>
        <fullName evidence="5">3-isopropylmalate dehydrogenase</fullName>
        <ecNumber evidence="5">1.1.1.85</ecNumber>
    </recommendedName>
    <alternativeName>
        <fullName evidence="14">3-IPM-DH</fullName>
    </alternativeName>
</protein>
<evidence type="ECO:0000313" key="17">
    <source>
        <dbReference type="Proteomes" id="UP000603434"/>
    </source>
</evidence>
<sequence length="356" mass="39034">MSKEYNIAVIPGDGTGPEVVTEGIKVLETVSEKCGFRLNFSHYRLGGEHYKATGEILPENVLESLAVSDAIYLGAIGHPEVKPGILEKGILLKLRFDLDQYVNLRPVKLYEGVTTPIRGKGPEDIDFVVVRENTEGLYAGAGGFLKRGTADEIAVQESINTRKGVERCIRYAFEFCRKRNKQKKLTLCGKTNVLTFAFDLWERTFNEVAEEYPDIKTDYAHVDAICMWMVKNPEWFDVIVTDNMFGDIITDLGAMIQGGMGIAAGANINPKGVSMFEPIGGSAPKYTGKRIINPIAAISAAQLMLETLGELQAADLIEQGVIKVLRDDLKDVAAGKMGYTTQEVGDLVVDYINGIG</sequence>
<keyword evidence="6" id="KW-0432">Leucine biosynthesis</keyword>
<evidence type="ECO:0000256" key="3">
    <source>
        <dbReference type="ARBA" id="ARBA00008319"/>
    </source>
</evidence>
<evidence type="ECO:0000313" key="16">
    <source>
        <dbReference type="EMBL" id="MBC8363060.1"/>
    </source>
</evidence>
<keyword evidence="11" id="KW-0520">NAD</keyword>
<accession>A0A8J6NPN1</accession>
<comment type="cofactor">
    <cofactor evidence="2">
        <name>Mg(2+)</name>
        <dbReference type="ChEBI" id="CHEBI:18420"/>
    </cofactor>
</comment>
<feature type="domain" description="Isopropylmalate dehydrogenase-like" evidence="15">
    <location>
        <begin position="6"/>
        <end position="348"/>
    </location>
</feature>
<dbReference type="InterPro" id="IPR019818">
    <property type="entry name" value="IsoCit/isopropylmalate_DH_CS"/>
</dbReference>
<dbReference type="SMART" id="SM01329">
    <property type="entry name" value="Iso_dh"/>
    <property type="match status" value="1"/>
</dbReference>
<evidence type="ECO:0000256" key="4">
    <source>
        <dbReference type="ARBA" id="ARBA00011738"/>
    </source>
</evidence>
<comment type="cofactor">
    <cofactor evidence="1">
        <name>Mn(2+)</name>
        <dbReference type="ChEBI" id="CHEBI:29035"/>
    </cofactor>
</comment>
<evidence type="ECO:0000256" key="2">
    <source>
        <dbReference type="ARBA" id="ARBA00001946"/>
    </source>
</evidence>
<dbReference type="PANTHER" id="PTHR43275">
    <property type="entry name" value="D-MALATE DEHYDROGENASE [DECARBOXYLATING]"/>
    <property type="match status" value="1"/>
</dbReference>
<proteinExistence type="inferred from homology"/>
<evidence type="ECO:0000256" key="5">
    <source>
        <dbReference type="ARBA" id="ARBA00013101"/>
    </source>
</evidence>